<keyword evidence="8" id="KW-1185">Reference proteome</keyword>
<dbReference type="PANTHER" id="PTHR21716:SF4">
    <property type="entry name" value="TRANSMEMBRANE PROTEIN 245"/>
    <property type="match status" value="1"/>
</dbReference>
<proteinExistence type="inferred from homology"/>
<dbReference type="WBParaSite" id="TASK_0000429601-mRNA-1">
    <property type="protein sequence ID" value="TASK_0000429601-mRNA-1"/>
    <property type="gene ID" value="TASK_0000429601"/>
</dbReference>
<accession>A0A0R3W336</accession>
<dbReference type="EMBL" id="UYRS01018340">
    <property type="protein sequence ID" value="VDK33206.1"/>
    <property type="molecule type" value="Genomic_DNA"/>
</dbReference>
<keyword evidence="3 6" id="KW-0812">Transmembrane</keyword>
<feature type="transmembrane region" description="Helical" evidence="6">
    <location>
        <begin position="12"/>
        <end position="36"/>
    </location>
</feature>
<reference evidence="9" key="1">
    <citation type="submission" date="2017-02" db="UniProtKB">
        <authorList>
            <consortium name="WormBaseParasite"/>
        </authorList>
    </citation>
    <scope>IDENTIFICATION</scope>
</reference>
<dbReference type="OrthoDB" id="5970161at2759"/>
<comment type="similarity">
    <text evidence="2">Belongs to the autoinducer-2 exporter (AI-2E) (TC 2.A.86) family.</text>
</comment>
<evidence type="ECO:0000256" key="1">
    <source>
        <dbReference type="ARBA" id="ARBA00004141"/>
    </source>
</evidence>
<gene>
    <name evidence="7" type="ORF">TASK_LOCUS4297</name>
</gene>
<sequence length="113" mass="12579">MEDLAVDQMRFHALLTINAGHPYLTGLSIAGGLYYFGVEGVFIGPVALCCMLVGINLYRFLLTETTEVGRDGSGSTDRPQRTFQKYLFRTRRPSTECHARVLRAHSEDVAPLT</sequence>
<evidence type="ECO:0000313" key="9">
    <source>
        <dbReference type="WBParaSite" id="TASK_0000429601-mRNA-1"/>
    </source>
</evidence>
<reference evidence="7 8" key="2">
    <citation type="submission" date="2018-11" db="EMBL/GenBank/DDBJ databases">
        <authorList>
            <consortium name="Pathogen Informatics"/>
        </authorList>
    </citation>
    <scope>NUCLEOTIDE SEQUENCE [LARGE SCALE GENOMIC DNA]</scope>
</reference>
<organism evidence="9">
    <name type="scientific">Taenia asiatica</name>
    <name type="common">Asian tapeworm</name>
    <dbReference type="NCBI Taxonomy" id="60517"/>
    <lineage>
        <taxon>Eukaryota</taxon>
        <taxon>Metazoa</taxon>
        <taxon>Spiralia</taxon>
        <taxon>Lophotrochozoa</taxon>
        <taxon>Platyhelminthes</taxon>
        <taxon>Cestoda</taxon>
        <taxon>Eucestoda</taxon>
        <taxon>Cyclophyllidea</taxon>
        <taxon>Taeniidae</taxon>
        <taxon>Taenia</taxon>
    </lineage>
</organism>
<evidence type="ECO:0000256" key="3">
    <source>
        <dbReference type="ARBA" id="ARBA00022692"/>
    </source>
</evidence>
<protein>
    <submittedName>
        <fullName evidence="9">Type IV secretion system protein VirB3</fullName>
    </submittedName>
</protein>
<evidence type="ECO:0000256" key="5">
    <source>
        <dbReference type="ARBA" id="ARBA00023136"/>
    </source>
</evidence>
<feature type="transmembrane region" description="Helical" evidence="6">
    <location>
        <begin position="42"/>
        <end position="61"/>
    </location>
</feature>
<evidence type="ECO:0000313" key="8">
    <source>
        <dbReference type="Proteomes" id="UP000282613"/>
    </source>
</evidence>
<evidence type="ECO:0000313" key="7">
    <source>
        <dbReference type="EMBL" id="VDK33206.1"/>
    </source>
</evidence>
<dbReference type="AlphaFoldDB" id="A0A0R3W336"/>
<name>A0A0R3W336_TAEAS</name>
<evidence type="ECO:0000256" key="2">
    <source>
        <dbReference type="ARBA" id="ARBA00009773"/>
    </source>
</evidence>
<dbReference type="PANTHER" id="PTHR21716">
    <property type="entry name" value="TRANSMEMBRANE PROTEIN"/>
    <property type="match status" value="1"/>
</dbReference>
<keyword evidence="4 6" id="KW-1133">Transmembrane helix</keyword>
<evidence type="ECO:0000256" key="4">
    <source>
        <dbReference type="ARBA" id="ARBA00022989"/>
    </source>
</evidence>
<comment type="subcellular location">
    <subcellularLocation>
        <location evidence="1">Membrane</location>
        <topology evidence="1">Multi-pass membrane protein</topology>
    </subcellularLocation>
</comment>
<keyword evidence="5 6" id="KW-0472">Membrane</keyword>
<evidence type="ECO:0000256" key="6">
    <source>
        <dbReference type="SAM" id="Phobius"/>
    </source>
</evidence>
<dbReference type="InterPro" id="IPR002549">
    <property type="entry name" value="AI-2E-like"/>
</dbReference>
<dbReference type="GO" id="GO:0016020">
    <property type="term" value="C:membrane"/>
    <property type="evidence" value="ECO:0007669"/>
    <property type="project" value="UniProtKB-SubCell"/>
</dbReference>
<dbReference type="Proteomes" id="UP000282613">
    <property type="component" value="Unassembled WGS sequence"/>
</dbReference>